<sequence>MSKYKSDRAFTNYVHKKLAIPLIYKPLNWSEVQLRKDYAKYIDMMDGIDYVFRNNDAIMSVQERFREKQYENFSDFTIRYRRDENKIEERHESEYYKMKAHYFTYGIIDRSKDDVNNASSFIKYAIIDLKKVYEKLDSGAIFISDNNKNRCEIVDTNRIECPVKYNSDGSSSFFPIDISYLVKLWGKDMLVAQKGFL</sequence>
<dbReference type="Proteomes" id="UP000607435">
    <property type="component" value="Unassembled WGS sequence"/>
</dbReference>
<evidence type="ECO:0000313" key="1">
    <source>
        <dbReference type="EMBL" id="MBC3846536.1"/>
    </source>
</evidence>
<reference evidence="1 2" key="1">
    <citation type="submission" date="2020-08" db="EMBL/GenBank/DDBJ databases">
        <title>Winogradskyella ouciana sp. nov., isolated from the hadal seawater of the Mariana Trench.</title>
        <authorList>
            <person name="He X."/>
        </authorList>
    </citation>
    <scope>NUCLEOTIDE SEQUENCE [LARGE SCALE GENOMIC DNA]</scope>
    <source>
        <strain evidence="1 2">KCTC 22026</strain>
    </source>
</reference>
<comment type="caution">
    <text evidence="1">The sequence shown here is derived from an EMBL/GenBank/DDBJ whole genome shotgun (WGS) entry which is preliminary data.</text>
</comment>
<organism evidence="1 2">
    <name type="scientific">Winogradskyella echinorum</name>
    <dbReference type="NCBI Taxonomy" id="538189"/>
    <lineage>
        <taxon>Bacteria</taxon>
        <taxon>Pseudomonadati</taxon>
        <taxon>Bacteroidota</taxon>
        <taxon>Flavobacteriia</taxon>
        <taxon>Flavobacteriales</taxon>
        <taxon>Flavobacteriaceae</taxon>
        <taxon>Winogradskyella</taxon>
    </lineage>
</organism>
<protein>
    <submittedName>
        <fullName evidence="1">Uncharacterized protein</fullName>
    </submittedName>
</protein>
<keyword evidence="2" id="KW-1185">Reference proteome</keyword>
<dbReference type="EMBL" id="JACOME010000002">
    <property type="protein sequence ID" value="MBC3846536.1"/>
    <property type="molecule type" value="Genomic_DNA"/>
</dbReference>
<name>A0ABR6Y1C4_9FLAO</name>
<accession>A0ABR6Y1C4</accession>
<evidence type="ECO:0000313" key="2">
    <source>
        <dbReference type="Proteomes" id="UP000607435"/>
    </source>
</evidence>
<dbReference type="RefSeq" id="WP_186845648.1">
    <property type="nucleotide sequence ID" value="NZ_JACOME010000002.1"/>
</dbReference>
<proteinExistence type="predicted"/>
<gene>
    <name evidence="1" type="ORF">H6H04_09100</name>
</gene>